<dbReference type="AlphaFoldDB" id="A0AA97NR27"/>
<accession>A0AA97NR27</accession>
<proteinExistence type="predicted"/>
<dbReference type="Proteomes" id="UP000011086">
    <property type="component" value="Unassembled WGS sequence"/>
</dbReference>
<sequence length="44" mass="5077">MGEWWVWLKAGAFSRDGGLEATVSLCDDLDRPSYCRFKRTKPRA</sequence>
<evidence type="ECO:0000313" key="1">
    <source>
        <dbReference type="EMBL" id="ELQ34707.1"/>
    </source>
</evidence>
<dbReference type="EMBL" id="JH793765">
    <property type="protein sequence ID" value="ELQ34707.1"/>
    <property type="molecule type" value="Genomic_DNA"/>
</dbReference>
<gene>
    <name evidence="1" type="ORF">OOU_Y34scaffold00748g26</name>
</gene>
<organism evidence="1">
    <name type="scientific">Pyricularia oryzae (strain Y34)</name>
    <name type="common">Rice blast fungus</name>
    <name type="synonym">Magnaporthe oryzae</name>
    <dbReference type="NCBI Taxonomy" id="1143189"/>
    <lineage>
        <taxon>Eukaryota</taxon>
        <taxon>Fungi</taxon>
        <taxon>Dikarya</taxon>
        <taxon>Ascomycota</taxon>
        <taxon>Pezizomycotina</taxon>
        <taxon>Sordariomycetes</taxon>
        <taxon>Sordariomycetidae</taxon>
        <taxon>Magnaporthales</taxon>
        <taxon>Pyriculariaceae</taxon>
        <taxon>Pyricularia</taxon>
    </lineage>
</organism>
<reference evidence="1" key="1">
    <citation type="journal article" date="2012" name="PLoS Genet.">
        <title>Comparative analysis of the genomes of two field isolates of the rice blast fungus Magnaporthe oryzae.</title>
        <authorList>
            <person name="Xue M."/>
            <person name="Yang J."/>
            <person name="Li Z."/>
            <person name="Hu S."/>
            <person name="Yao N."/>
            <person name="Dean R.A."/>
            <person name="Zhao W."/>
            <person name="Shen M."/>
            <person name="Zhang H."/>
            <person name="Li C."/>
            <person name="Liu L."/>
            <person name="Cao L."/>
            <person name="Xu X."/>
            <person name="Xing Y."/>
            <person name="Hsiang T."/>
            <person name="Zhang Z."/>
            <person name="Xu J.R."/>
            <person name="Peng Y.L."/>
        </authorList>
    </citation>
    <scope>NUCLEOTIDE SEQUENCE</scope>
    <source>
        <strain evidence="1">Y34</strain>
    </source>
</reference>
<name>A0AA97NR27_PYRO3</name>
<protein>
    <submittedName>
        <fullName evidence="1">Uncharacterized protein</fullName>
    </submittedName>
</protein>